<dbReference type="Proteomes" id="UP000460287">
    <property type="component" value="Unassembled WGS sequence"/>
</dbReference>
<dbReference type="SUPFAM" id="SSF101960">
    <property type="entry name" value="Stabilizer of iron transporter SufD"/>
    <property type="match status" value="1"/>
</dbReference>
<dbReference type="EMBL" id="VULX01000006">
    <property type="protein sequence ID" value="MSR90992.1"/>
    <property type="molecule type" value="Genomic_DNA"/>
</dbReference>
<dbReference type="Pfam" id="PF01458">
    <property type="entry name" value="SUFBD_core"/>
    <property type="match status" value="1"/>
</dbReference>
<comment type="similarity">
    <text evidence="1">Belongs to the iron-sulfur cluster assembly SufBD family.</text>
</comment>
<organism evidence="3 4">
    <name type="scientific">Inconstantimicrobium porci</name>
    <dbReference type="NCBI Taxonomy" id="2652291"/>
    <lineage>
        <taxon>Bacteria</taxon>
        <taxon>Bacillati</taxon>
        <taxon>Bacillota</taxon>
        <taxon>Clostridia</taxon>
        <taxon>Eubacteriales</taxon>
        <taxon>Clostridiaceae</taxon>
        <taxon>Inconstantimicrobium</taxon>
    </lineage>
</organism>
<proteinExistence type="inferred from homology"/>
<gene>
    <name evidence="3" type="ORF">FYJ33_06120</name>
</gene>
<comment type="caution">
    <text evidence="3">The sequence shown here is derived from an EMBL/GenBank/DDBJ whole genome shotgun (WGS) entry which is preliminary data.</text>
</comment>
<evidence type="ECO:0000313" key="4">
    <source>
        <dbReference type="Proteomes" id="UP000460287"/>
    </source>
</evidence>
<evidence type="ECO:0000259" key="2">
    <source>
        <dbReference type="Pfam" id="PF01458"/>
    </source>
</evidence>
<dbReference type="PANTHER" id="PTHR30508:SF1">
    <property type="entry name" value="UPF0051 PROTEIN ABCI8, CHLOROPLASTIC-RELATED"/>
    <property type="match status" value="1"/>
</dbReference>
<dbReference type="InterPro" id="IPR055346">
    <property type="entry name" value="Fe-S_cluster_assembly_SufBD"/>
</dbReference>
<dbReference type="AlphaFoldDB" id="A0A7X2T0V5"/>
<protein>
    <submittedName>
        <fullName evidence="3">SufD family Fe-S cluster assembly protein</fullName>
    </submittedName>
</protein>
<feature type="domain" description="SUF system FeS cluster assembly SufBD core" evidence="2">
    <location>
        <begin position="84"/>
        <end position="303"/>
    </location>
</feature>
<accession>A0A7X2T0V5</accession>
<reference evidence="3 4" key="1">
    <citation type="submission" date="2019-08" db="EMBL/GenBank/DDBJ databases">
        <title>In-depth cultivation of the pig gut microbiome towards novel bacterial diversity and tailored functional studies.</title>
        <authorList>
            <person name="Wylensek D."/>
            <person name="Hitch T.C.A."/>
            <person name="Clavel T."/>
        </authorList>
    </citation>
    <scope>NUCLEOTIDE SEQUENCE [LARGE SCALE GENOMIC DNA]</scope>
    <source>
        <strain evidence="3 4">WCA-383-APC-5B</strain>
    </source>
</reference>
<evidence type="ECO:0000256" key="1">
    <source>
        <dbReference type="ARBA" id="ARBA00043967"/>
    </source>
</evidence>
<dbReference type="RefSeq" id="WP_154530868.1">
    <property type="nucleotide sequence ID" value="NZ_JAQXTV010000141.1"/>
</dbReference>
<sequence>MDSIEKKLLHEIADLDRLPVGAYNIRLNGKPAARNNSANITIVSKTDEPGIDIYIQPNTVNESVHIPVILSTNGLKDNVYNDFHIGEGCDVTIVAGCGIHNCGSVDSQHDGIHTFYIEKNSKVHYIEKHFGEGSGQGKRLMNPTTIVHLGEGATMEMETTQIAGIDDTLRVVEADLADGASLNVNERIMTTGVQHAESKFKADLKGKDSSCNIVSHAVAKEKSNQHFISMLNGRNECKGHTECDSIIMDDAVVIASPQLAAYSTDAALIHEAAIGKIAGEQLIKLMTLGLTEKEAEEQVISGFLR</sequence>
<dbReference type="PANTHER" id="PTHR30508">
    <property type="entry name" value="FES CLUSTER ASSEMBLY PROTEIN SUF"/>
    <property type="match status" value="1"/>
</dbReference>
<name>A0A7X2T0V5_9CLOT</name>
<evidence type="ECO:0000313" key="3">
    <source>
        <dbReference type="EMBL" id="MSR90992.1"/>
    </source>
</evidence>
<keyword evidence="4" id="KW-1185">Reference proteome</keyword>
<dbReference type="GO" id="GO:0016226">
    <property type="term" value="P:iron-sulfur cluster assembly"/>
    <property type="evidence" value="ECO:0007669"/>
    <property type="project" value="InterPro"/>
</dbReference>
<dbReference type="InterPro" id="IPR037284">
    <property type="entry name" value="SUF_FeS_clus_asmbl_SufBD_sf"/>
</dbReference>
<dbReference type="InterPro" id="IPR000825">
    <property type="entry name" value="SUF_FeS_clus_asmbl_SufBD_core"/>
</dbReference>